<protein>
    <submittedName>
        <fullName evidence="2">PbsX family transcriptional regulator</fullName>
    </submittedName>
</protein>
<gene>
    <name evidence="2" type="ORF">INR99_16675</name>
</gene>
<keyword evidence="3" id="KW-1185">Reference proteome</keyword>
<dbReference type="InterPro" id="IPR039052">
    <property type="entry name" value="Antitox_PemI-like"/>
</dbReference>
<reference evidence="2 3" key="1">
    <citation type="submission" date="2020-10" db="EMBL/GenBank/DDBJ databases">
        <title>The genome sequence of Chitinilyticum litopenaei 4Y14.</title>
        <authorList>
            <person name="Liu Y."/>
        </authorList>
    </citation>
    <scope>NUCLEOTIDE SEQUENCE [LARGE SCALE GENOMIC DNA]</scope>
    <source>
        <strain evidence="2 3">4Y14</strain>
    </source>
</reference>
<feature type="domain" description="SpoVT-AbrB" evidence="1">
    <location>
        <begin position="6"/>
        <end position="51"/>
    </location>
</feature>
<organism evidence="2 3">
    <name type="scientific">Chitinilyticum piscinae</name>
    <dbReference type="NCBI Taxonomy" id="2866724"/>
    <lineage>
        <taxon>Bacteria</taxon>
        <taxon>Pseudomonadati</taxon>
        <taxon>Pseudomonadota</taxon>
        <taxon>Betaproteobacteria</taxon>
        <taxon>Neisseriales</taxon>
        <taxon>Chitinibacteraceae</taxon>
        <taxon>Chitinilyticum</taxon>
    </lineage>
</organism>
<dbReference type="GO" id="GO:0003677">
    <property type="term" value="F:DNA binding"/>
    <property type="evidence" value="ECO:0007669"/>
    <property type="project" value="InterPro"/>
</dbReference>
<evidence type="ECO:0000259" key="1">
    <source>
        <dbReference type="SMART" id="SM00966"/>
    </source>
</evidence>
<sequence>MKLQLRKFGNSTGLILPAPVLQQLHVSAGDKLSAELNGDALVISAARPKYALDTLLAQCDLSAPMPSDLQAWQDATAVGCEAW</sequence>
<dbReference type="GO" id="GO:0097351">
    <property type="term" value="F:toxin sequestering activity"/>
    <property type="evidence" value="ECO:0007669"/>
    <property type="project" value="InterPro"/>
</dbReference>
<dbReference type="InterPro" id="IPR037914">
    <property type="entry name" value="SpoVT-AbrB_sf"/>
</dbReference>
<evidence type="ECO:0000313" key="3">
    <source>
        <dbReference type="Proteomes" id="UP000604481"/>
    </source>
</evidence>
<dbReference type="Gene3D" id="2.10.260.10">
    <property type="match status" value="1"/>
</dbReference>
<comment type="caution">
    <text evidence="2">The sequence shown here is derived from an EMBL/GenBank/DDBJ whole genome shotgun (WGS) entry which is preliminary data.</text>
</comment>
<dbReference type="RefSeq" id="WP_194117478.1">
    <property type="nucleotide sequence ID" value="NZ_JADFUA010000016.1"/>
</dbReference>
<dbReference type="PANTHER" id="PTHR40516:SF1">
    <property type="entry name" value="ANTITOXIN CHPS-RELATED"/>
    <property type="match status" value="1"/>
</dbReference>
<dbReference type="InterPro" id="IPR007159">
    <property type="entry name" value="SpoVT-AbrB_dom"/>
</dbReference>
<dbReference type="AlphaFoldDB" id="A0A8J7FK66"/>
<name>A0A8J7FK66_9NEIS</name>
<proteinExistence type="predicted"/>
<dbReference type="SUPFAM" id="SSF89447">
    <property type="entry name" value="AbrB/MazE/MraZ-like"/>
    <property type="match status" value="1"/>
</dbReference>
<dbReference type="EMBL" id="JADFUA010000016">
    <property type="protein sequence ID" value="MBE9610960.1"/>
    <property type="molecule type" value="Genomic_DNA"/>
</dbReference>
<evidence type="ECO:0000313" key="2">
    <source>
        <dbReference type="EMBL" id="MBE9610960.1"/>
    </source>
</evidence>
<dbReference type="SMART" id="SM00966">
    <property type="entry name" value="SpoVT_AbrB"/>
    <property type="match status" value="1"/>
</dbReference>
<dbReference type="PANTHER" id="PTHR40516">
    <property type="entry name" value="ANTITOXIN CHPS-RELATED"/>
    <property type="match status" value="1"/>
</dbReference>
<accession>A0A8J7FK66</accession>
<dbReference type="Proteomes" id="UP000604481">
    <property type="component" value="Unassembled WGS sequence"/>
</dbReference>